<comment type="caution">
    <text evidence="2">The sequence shown here is derived from an EMBL/GenBank/DDBJ whole genome shotgun (WGS) entry which is preliminary data.</text>
</comment>
<evidence type="ECO:0008006" key="4">
    <source>
        <dbReference type="Google" id="ProtNLM"/>
    </source>
</evidence>
<accession>A0A2N7S1C8</accession>
<evidence type="ECO:0000313" key="1">
    <source>
        <dbReference type="EMBL" id="PMQ18551.1"/>
    </source>
</evidence>
<dbReference type="AlphaFoldDB" id="A0A2N7S1C8"/>
<proteinExistence type="predicted"/>
<evidence type="ECO:0000313" key="2">
    <source>
        <dbReference type="EMBL" id="PMQ19935.1"/>
    </source>
</evidence>
<organism evidence="2 3">
    <name type="scientific">Glutamicibacter arilaitensis</name>
    <dbReference type="NCBI Taxonomy" id="256701"/>
    <lineage>
        <taxon>Bacteria</taxon>
        <taxon>Bacillati</taxon>
        <taxon>Actinomycetota</taxon>
        <taxon>Actinomycetes</taxon>
        <taxon>Micrococcales</taxon>
        <taxon>Micrococcaceae</taxon>
        <taxon>Glutamicibacter</taxon>
    </lineage>
</organism>
<gene>
    <name evidence="2" type="ORF">CIK84_15040</name>
    <name evidence="1" type="ORF">CIK84_18490</name>
</gene>
<name>A0A2N7S1C8_9MICC</name>
<dbReference type="Proteomes" id="UP000235739">
    <property type="component" value="Unassembled WGS sequence"/>
</dbReference>
<protein>
    <recommendedName>
        <fullName evidence="4">Integrase</fullName>
    </recommendedName>
</protein>
<dbReference type="EMBL" id="PNQX01000005">
    <property type="protein sequence ID" value="PMQ18551.1"/>
    <property type="molecule type" value="Genomic_DNA"/>
</dbReference>
<evidence type="ECO:0000313" key="3">
    <source>
        <dbReference type="Proteomes" id="UP000235739"/>
    </source>
</evidence>
<dbReference type="EMBL" id="PNQX01000002">
    <property type="protein sequence ID" value="PMQ19935.1"/>
    <property type="molecule type" value="Genomic_DNA"/>
</dbReference>
<reference evidence="2 3" key="1">
    <citation type="journal article" date="2017" name="Elife">
        <title>Extensive horizontal gene transfer in cheese-associated bacteria.</title>
        <authorList>
            <person name="Bonham K.S."/>
            <person name="Wolfe B.E."/>
            <person name="Dutton R.J."/>
        </authorList>
    </citation>
    <scope>NUCLEOTIDE SEQUENCE [LARGE SCALE GENOMIC DNA]</scope>
    <source>
        <strain evidence="2 3">JB182</strain>
    </source>
</reference>
<sequence>MTTQRHAEVAQRLPIQGHTKVHPELSDSVFSDGVWTLDVSRQKSTAPLINFHFANVPPRTRDFCKHFLWLLLNEETPINQMNRKHSIRSRLSVQSVRTTYHDILPFLRWFEFSKERNLSDLTPEALDQYADLIADSKVSYNPKRRQLLAVSRVWLLSPFLPAHYRLVSPPWERLGNLEDIVGASDWTAENKTEPIHPATMSPLLIWCQRLVNDLSTDVIEASSVRDKMKSSIPKEQPSNGLEIINSYIRELQLTGQKLPATIVRNRRQGRSTAVAAEYLSATLGVPQFALKGIHHKYEVSNEASAPLPYKPMGTIDGKPWTDSIDYYEATRLKRLVLTACLVVVCYLSGMRGEEVRALKRGCCTEITDDDGSTSFRIEGQTFKSATNEHGNLIPGGKTREVPWTVIGPVAHAIHIAERLHGQELLFPQSEFNVISRPSATRGTSVSNQSAKANVGWLIDWCNEQAERLEREHEIIPEDPAGLVVLRRFRRTLAWFIYRLPGGRVALGIQYGHLHSYTTDGYGSRVSAGLRDLFPMEEALSVSDGLARAVDAADNGSHVSGPAAERYKRAVEEYRDVYSGKVMNAKQAASLMRNPALRIYDNGPQILACCYDPAKALCHPDRKVNKAVGQSPDPTACDSRCANIARTDEHIERIQQLIDESKREAESEAVPLPLRERSKQRVSLLEALVQAHDETGVEL</sequence>